<dbReference type="EMBL" id="JAOYFB010000036">
    <property type="protein sequence ID" value="KAK4018120.1"/>
    <property type="molecule type" value="Genomic_DNA"/>
</dbReference>
<sequence length="67" mass="7754">MERSQTSRLLTRFHVSPRMSDTPFNWNSIQITFRDMASQILPPPPIYAYLLDSLLQSLKSLGPVPRH</sequence>
<protein>
    <submittedName>
        <fullName evidence="1">Uncharacterized protein</fullName>
    </submittedName>
</protein>
<evidence type="ECO:0000313" key="2">
    <source>
        <dbReference type="Proteomes" id="UP001234178"/>
    </source>
</evidence>
<proteinExistence type="predicted"/>
<reference evidence="1 2" key="1">
    <citation type="journal article" date="2023" name="Nucleic Acids Res.">
        <title>The hologenome of Daphnia magna reveals possible DNA methylation and microbiome-mediated evolution of the host genome.</title>
        <authorList>
            <person name="Chaturvedi A."/>
            <person name="Li X."/>
            <person name="Dhandapani V."/>
            <person name="Marshall H."/>
            <person name="Kissane S."/>
            <person name="Cuenca-Cambronero M."/>
            <person name="Asole G."/>
            <person name="Calvet F."/>
            <person name="Ruiz-Romero M."/>
            <person name="Marangio P."/>
            <person name="Guigo R."/>
            <person name="Rago D."/>
            <person name="Mirbahai L."/>
            <person name="Eastwood N."/>
            <person name="Colbourne J.K."/>
            <person name="Zhou J."/>
            <person name="Mallon E."/>
            <person name="Orsini L."/>
        </authorList>
    </citation>
    <scope>NUCLEOTIDE SEQUENCE [LARGE SCALE GENOMIC DNA]</scope>
    <source>
        <strain evidence="1">LRV0_1</strain>
    </source>
</reference>
<dbReference type="Proteomes" id="UP001234178">
    <property type="component" value="Unassembled WGS sequence"/>
</dbReference>
<name>A0ABQ9ZYY2_9CRUS</name>
<gene>
    <name evidence="1" type="ORF">OUZ56_000189</name>
</gene>
<accession>A0ABQ9ZYY2</accession>
<keyword evidence="2" id="KW-1185">Reference proteome</keyword>
<comment type="caution">
    <text evidence="1">The sequence shown here is derived from an EMBL/GenBank/DDBJ whole genome shotgun (WGS) entry which is preliminary data.</text>
</comment>
<evidence type="ECO:0000313" key="1">
    <source>
        <dbReference type="EMBL" id="KAK4018120.1"/>
    </source>
</evidence>
<organism evidence="1 2">
    <name type="scientific">Daphnia magna</name>
    <dbReference type="NCBI Taxonomy" id="35525"/>
    <lineage>
        <taxon>Eukaryota</taxon>
        <taxon>Metazoa</taxon>
        <taxon>Ecdysozoa</taxon>
        <taxon>Arthropoda</taxon>
        <taxon>Crustacea</taxon>
        <taxon>Branchiopoda</taxon>
        <taxon>Diplostraca</taxon>
        <taxon>Cladocera</taxon>
        <taxon>Anomopoda</taxon>
        <taxon>Daphniidae</taxon>
        <taxon>Daphnia</taxon>
    </lineage>
</organism>